<feature type="compositionally biased region" description="Polar residues" evidence="2">
    <location>
        <begin position="664"/>
        <end position="682"/>
    </location>
</feature>
<dbReference type="PANTHER" id="PTHR44163:SF1">
    <property type="entry name" value="U3 SMALL NUCLEOLAR RNA-ASSOCIATED PROTEIN 4 HOMOLOG"/>
    <property type="match status" value="1"/>
</dbReference>
<dbReference type="InterPro" id="IPR015943">
    <property type="entry name" value="WD40/YVTN_repeat-like_dom_sf"/>
</dbReference>
<name>A0A1E3NPI3_9ASCO</name>
<feature type="region of interest" description="Disordered" evidence="2">
    <location>
        <begin position="655"/>
        <end position="682"/>
    </location>
</feature>
<dbReference type="OrthoDB" id="8883818at2759"/>
<dbReference type="Proteomes" id="UP000094455">
    <property type="component" value="Unassembled WGS sequence"/>
</dbReference>
<gene>
    <name evidence="3" type="ORF">PICMEDRAFT_15876</name>
</gene>
<dbReference type="GO" id="GO:0030686">
    <property type="term" value="C:90S preribosome"/>
    <property type="evidence" value="ECO:0007669"/>
    <property type="project" value="EnsemblFungi"/>
</dbReference>
<dbReference type="Gene3D" id="2.130.10.10">
    <property type="entry name" value="YVTN repeat-like/Quinoprotein amine dehydrogenase"/>
    <property type="match status" value="3"/>
</dbReference>
<dbReference type="InterPro" id="IPR011044">
    <property type="entry name" value="Quino_amine_DH_bsu"/>
</dbReference>
<evidence type="ECO:0000256" key="1">
    <source>
        <dbReference type="PROSITE-ProRule" id="PRU00221"/>
    </source>
</evidence>
<dbReference type="SMART" id="SM00320">
    <property type="entry name" value="WD40"/>
    <property type="match status" value="8"/>
</dbReference>
<dbReference type="PANTHER" id="PTHR44163">
    <property type="entry name" value="U3 SMALL NUCLEOLAR RNA-ASSOCIATED PROTEIN 4 HOMOLOG"/>
    <property type="match status" value="1"/>
</dbReference>
<evidence type="ECO:0000313" key="3">
    <source>
        <dbReference type="EMBL" id="ODQ48031.1"/>
    </source>
</evidence>
<accession>A0A1E3NPI3</accession>
<keyword evidence="4" id="KW-1185">Reference proteome</keyword>
<organism evidence="3 4">
    <name type="scientific">Pichia membranifaciens NRRL Y-2026</name>
    <dbReference type="NCBI Taxonomy" id="763406"/>
    <lineage>
        <taxon>Eukaryota</taxon>
        <taxon>Fungi</taxon>
        <taxon>Dikarya</taxon>
        <taxon>Ascomycota</taxon>
        <taxon>Saccharomycotina</taxon>
        <taxon>Pichiomycetes</taxon>
        <taxon>Pichiales</taxon>
        <taxon>Pichiaceae</taxon>
        <taxon>Pichia</taxon>
    </lineage>
</organism>
<evidence type="ECO:0000256" key="2">
    <source>
        <dbReference type="SAM" id="MobiDB-lite"/>
    </source>
</evidence>
<dbReference type="SUPFAM" id="SSF50969">
    <property type="entry name" value="YVTN repeat-like/Quinoprotein amine dehydrogenase"/>
    <property type="match status" value="1"/>
</dbReference>
<dbReference type="GO" id="GO:0034455">
    <property type="term" value="C:t-UTP complex"/>
    <property type="evidence" value="ECO:0007669"/>
    <property type="project" value="EnsemblFungi"/>
</dbReference>
<dbReference type="GO" id="GO:0000462">
    <property type="term" value="P:maturation of SSU-rRNA from tricistronic rRNA transcript (SSU-rRNA, 5.8S rRNA, LSU-rRNA)"/>
    <property type="evidence" value="ECO:0007669"/>
    <property type="project" value="EnsemblFungi"/>
</dbReference>
<sequence length="733" mass="82614">MDIHRCSFLDYTPESITSCAFSHESNLNELTPKNFRLAVGRADGTIEIWNPHDSRSKWVLETIVPGSRGNSIEGLVWSSNNDPSLPPRLFSIGGSTILTEWDLSTGTPLKNYDCNAGVIWSVAINSTHDKIALGCDDGSVVVVSINGGPGVIEHECILQRQKFRVLSLCWIENKMIIGGCADGRIRCWSYNNEDIIQDNDQEADDNTNMNIRGRLFQTLRVDRLKGEPSLIWCLLYLPKSNQFVSGDSTGTVKVWDLKHLVLQQSFQVHEADVLCLAKDASGEKFFTAGVDRKIFNFNYTKMSKSNSKWINMTNRLLHGNDVRTMNCYQSKNLDFLVSGGIERIMHINTAVNFQSSVSIKLPINPLIENIIINEEKRLVLMWQKNEVKIWKLKLDHTKKLVAKLTLSDPENITNVDISSNGNYLLVSRLSLVKLFKLEEVSEDKIAVKRMDYELLSAIGAKQSKFINSEDLILIYTSDNELISFKFDQISPSSPFDDFQEPVDYDVPEGISTGASDFQYLIYHTHIAIDENNSLAALSKFDGTIDILNLKTKESFTLIKLSSVATCIAFTSNSTLVAVTLDHKVHEFNVLNNKKDGQVYTAWAMRNFNSIPAHFLSLPGCAFGVFENLGRICVYGCNWLCFFDLNYDLPSIKQVPTENKKRSRNGTQLQATNGTSAKEQQPSNNEENKCFWLTKNYTDLIYAGKLNESELVVVERHLEDMANPPAFKVNKITL</sequence>
<dbReference type="STRING" id="763406.A0A1E3NPI3"/>
<keyword evidence="1" id="KW-0853">WD repeat</keyword>
<evidence type="ECO:0000313" key="4">
    <source>
        <dbReference type="Proteomes" id="UP000094455"/>
    </source>
</evidence>
<dbReference type="GO" id="GO:0032040">
    <property type="term" value="C:small-subunit processome"/>
    <property type="evidence" value="ECO:0007669"/>
    <property type="project" value="EnsemblFungi"/>
</dbReference>
<dbReference type="InterPro" id="IPR001680">
    <property type="entry name" value="WD40_rpt"/>
</dbReference>
<dbReference type="GeneID" id="30177688"/>
<dbReference type="EMBL" id="KV454002">
    <property type="protein sequence ID" value="ODQ48031.1"/>
    <property type="molecule type" value="Genomic_DNA"/>
</dbReference>
<dbReference type="PROSITE" id="PS50082">
    <property type="entry name" value="WD_REPEATS_2"/>
    <property type="match status" value="1"/>
</dbReference>
<reference evidence="3 4" key="1">
    <citation type="journal article" date="2016" name="Proc. Natl. Acad. Sci. U.S.A.">
        <title>Comparative genomics of biotechnologically important yeasts.</title>
        <authorList>
            <person name="Riley R."/>
            <person name="Haridas S."/>
            <person name="Wolfe K.H."/>
            <person name="Lopes M.R."/>
            <person name="Hittinger C.T."/>
            <person name="Goeker M."/>
            <person name="Salamov A.A."/>
            <person name="Wisecaver J.H."/>
            <person name="Long T.M."/>
            <person name="Calvey C.H."/>
            <person name="Aerts A.L."/>
            <person name="Barry K.W."/>
            <person name="Choi C."/>
            <person name="Clum A."/>
            <person name="Coughlan A.Y."/>
            <person name="Deshpande S."/>
            <person name="Douglass A.P."/>
            <person name="Hanson S.J."/>
            <person name="Klenk H.-P."/>
            <person name="LaButti K.M."/>
            <person name="Lapidus A."/>
            <person name="Lindquist E.A."/>
            <person name="Lipzen A.M."/>
            <person name="Meier-Kolthoff J.P."/>
            <person name="Ohm R.A."/>
            <person name="Otillar R.P."/>
            <person name="Pangilinan J.L."/>
            <person name="Peng Y."/>
            <person name="Rokas A."/>
            <person name="Rosa C.A."/>
            <person name="Scheuner C."/>
            <person name="Sibirny A.A."/>
            <person name="Slot J.C."/>
            <person name="Stielow J.B."/>
            <person name="Sun H."/>
            <person name="Kurtzman C.P."/>
            <person name="Blackwell M."/>
            <person name="Grigoriev I.V."/>
            <person name="Jeffries T.W."/>
        </authorList>
    </citation>
    <scope>NUCLEOTIDE SEQUENCE [LARGE SCALE GENOMIC DNA]</scope>
    <source>
        <strain evidence="3 4">NRRL Y-2026</strain>
    </source>
</reference>
<dbReference type="GO" id="GO:0003723">
    <property type="term" value="F:RNA binding"/>
    <property type="evidence" value="ECO:0007669"/>
    <property type="project" value="TreeGrafter"/>
</dbReference>
<proteinExistence type="predicted"/>
<dbReference type="RefSeq" id="XP_019019144.1">
    <property type="nucleotide sequence ID" value="XM_019161001.1"/>
</dbReference>
<protein>
    <submittedName>
        <fullName evidence="3">Uncharacterized protein</fullName>
    </submittedName>
</protein>
<dbReference type="InterPro" id="IPR046351">
    <property type="entry name" value="UTP4"/>
</dbReference>
<dbReference type="PROSITE" id="PS50294">
    <property type="entry name" value="WD_REPEATS_REGION"/>
    <property type="match status" value="1"/>
</dbReference>
<dbReference type="AlphaFoldDB" id="A0A1E3NPI3"/>
<dbReference type="Pfam" id="PF00400">
    <property type="entry name" value="WD40"/>
    <property type="match status" value="3"/>
</dbReference>
<dbReference type="SUPFAM" id="SSF50978">
    <property type="entry name" value="WD40 repeat-like"/>
    <property type="match status" value="1"/>
</dbReference>
<dbReference type="GO" id="GO:0045943">
    <property type="term" value="P:positive regulation of transcription by RNA polymerase I"/>
    <property type="evidence" value="ECO:0007669"/>
    <property type="project" value="EnsemblFungi"/>
</dbReference>
<feature type="repeat" description="WD" evidence="1">
    <location>
        <begin position="224"/>
        <end position="258"/>
    </location>
</feature>
<dbReference type="InterPro" id="IPR036322">
    <property type="entry name" value="WD40_repeat_dom_sf"/>
</dbReference>